<dbReference type="InterPro" id="IPR016142">
    <property type="entry name" value="Citrate_synth-like_lrg_a-sub"/>
</dbReference>
<evidence type="ECO:0000313" key="5">
    <source>
        <dbReference type="Proteomes" id="UP000433101"/>
    </source>
</evidence>
<dbReference type="Proteomes" id="UP000433101">
    <property type="component" value="Unassembled WGS sequence"/>
</dbReference>
<dbReference type="AlphaFoldDB" id="A0A7X3S7Y5"/>
<evidence type="ECO:0000256" key="1">
    <source>
        <dbReference type="ARBA" id="ARBA00010566"/>
    </source>
</evidence>
<proteinExistence type="inferred from homology"/>
<reference evidence="4 5" key="1">
    <citation type="submission" date="2019-12" db="EMBL/GenBank/DDBJ databases">
        <authorList>
            <person name="Li M."/>
        </authorList>
    </citation>
    <scope>NUCLEOTIDE SEQUENCE [LARGE SCALE GENOMIC DNA]</scope>
    <source>
        <strain evidence="4 5">GBMRC 2046</strain>
    </source>
</reference>
<dbReference type="PRINTS" id="PR00143">
    <property type="entry name" value="CITRTSNTHASE"/>
</dbReference>
<dbReference type="InterPro" id="IPR000551">
    <property type="entry name" value="MerR-type_HTH_dom"/>
</dbReference>
<protein>
    <submittedName>
        <fullName evidence="4">Helix-turn-helix domain-containing protein</fullName>
    </submittedName>
</protein>
<dbReference type="GO" id="GO:0003677">
    <property type="term" value="F:DNA binding"/>
    <property type="evidence" value="ECO:0007669"/>
    <property type="project" value="InterPro"/>
</dbReference>
<accession>A0A7X3S7Y5</accession>
<evidence type="ECO:0000256" key="2">
    <source>
        <dbReference type="ARBA" id="ARBA00022679"/>
    </source>
</evidence>
<dbReference type="InterPro" id="IPR041657">
    <property type="entry name" value="HTH_17"/>
</dbReference>
<gene>
    <name evidence="4" type="ORF">GR183_10030</name>
</gene>
<dbReference type="Gene3D" id="1.10.580.10">
    <property type="entry name" value="Citrate Synthase, domain 1"/>
    <property type="match status" value="1"/>
</dbReference>
<dbReference type="GO" id="GO:0005975">
    <property type="term" value="P:carbohydrate metabolic process"/>
    <property type="evidence" value="ECO:0007669"/>
    <property type="project" value="TreeGrafter"/>
</dbReference>
<organism evidence="4 5">
    <name type="scientific">Stappia sediminis</name>
    <dbReference type="NCBI Taxonomy" id="2692190"/>
    <lineage>
        <taxon>Bacteria</taxon>
        <taxon>Pseudomonadati</taxon>
        <taxon>Pseudomonadota</taxon>
        <taxon>Alphaproteobacteria</taxon>
        <taxon>Hyphomicrobiales</taxon>
        <taxon>Stappiaceae</taxon>
        <taxon>Stappia</taxon>
    </lineage>
</organism>
<dbReference type="SUPFAM" id="SSF48256">
    <property type="entry name" value="Citrate synthase"/>
    <property type="match status" value="1"/>
</dbReference>
<dbReference type="InterPro" id="IPR036969">
    <property type="entry name" value="Citrate_synthase_sf"/>
</dbReference>
<dbReference type="GO" id="GO:0006099">
    <property type="term" value="P:tricarboxylic acid cycle"/>
    <property type="evidence" value="ECO:0007669"/>
    <property type="project" value="TreeGrafter"/>
</dbReference>
<dbReference type="Pfam" id="PF12728">
    <property type="entry name" value="HTH_17"/>
    <property type="match status" value="1"/>
</dbReference>
<feature type="domain" description="HTH merR-type" evidence="3">
    <location>
        <begin position="6"/>
        <end position="53"/>
    </location>
</feature>
<dbReference type="PANTHER" id="PTHR11739:SF4">
    <property type="entry name" value="CITRATE SYNTHASE, PEROXISOMAL"/>
    <property type="match status" value="1"/>
</dbReference>
<dbReference type="GO" id="GO:0005829">
    <property type="term" value="C:cytosol"/>
    <property type="evidence" value="ECO:0007669"/>
    <property type="project" value="TreeGrafter"/>
</dbReference>
<dbReference type="PANTHER" id="PTHR11739">
    <property type="entry name" value="CITRATE SYNTHASE"/>
    <property type="match status" value="1"/>
</dbReference>
<dbReference type="Pfam" id="PF00285">
    <property type="entry name" value="Citrate_synt"/>
    <property type="match status" value="1"/>
</dbReference>
<comment type="similarity">
    <text evidence="1">Belongs to the citrate synthase family.</text>
</comment>
<dbReference type="Gene3D" id="1.10.1660.10">
    <property type="match status" value="1"/>
</dbReference>
<dbReference type="PROSITE" id="PS50937">
    <property type="entry name" value="HTH_MERR_2"/>
    <property type="match status" value="1"/>
</dbReference>
<sequence length="391" mass="41963">MSSPIYLSAREAATELGVRPATLYAYVSRGLIRSIPGPGRQRRYHAEDVRALRDRRDTGDTAAEKPVMPGPTLETQLTLIADDGPIYRGQPAVQLARSSSLESVATLLWGCTDDPFVNPPPAASELPLPDLRPIERVMIAFAAWPSVDRAAYTLSHRLLTAKGAALLRCGVAALTGGALASAPAHLQIADAWGIRRSASIDLLRAALVLSADHEFNTSAFAVRCAASTRAPLHAALIAGLGAFSGPRHGSASERVGGWLDAIQSASDIEPAMQERLIRGEALPGFGNRIYPLKDPRAACLIDMIGEADIDHPLARLLPQVLETADALFGHGPNIDFAFAVIQRILSLPDHAGVSIFCAGRLVGWIAHALEQYQRPDQIRPRAIYTGERPRN</sequence>
<dbReference type="GO" id="GO:0046912">
    <property type="term" value="F:acyltransferase activity, acyl groups converted into alkyl on transfer"/>
    <property type="evidence" value="ECO:0007669"/>
    <property type="project" value="InterPro"/>
</dbReference>
<name>A0A7X3S7Y5_9HYPH</name>
<dbReference type="CDD" id="cd06102">
    <property type="entry name" value="citrate_synt_like_2"/>
    <property type="match status" value="1"/>
</dbReference>
<keyword evidence="2" id="KW-0808">Transferase</keyword>
<dbReference type="GO" id="GO:0006355">
    <property type="term" value="P:regulation of DNA-templated transcription"/>
    <property type="evidence" value="ECO:0007669"/>
    <property type="project" value="InterPro"/>
</dbReference>
<dbReference type="RefSeq" id="WP_160775438.1">
    <property type="nucleotide sequence ID" value="NZ_WUMV01000003.1"/>
</dbReference>
<evidence type="ECO:0000259" key="3">
    <source>
        <dbReference type="PROSITE" id="PS50937"/>
    </source>
</evidence>
<dbReference type="InterPro" id="IPR002020">
    <property type="entry name" value="Citrate_synthase"/>
</dbReference>
<keyword evidence="5" id="KW-1185">Reference proteome</keyword>
<dbReference type="SUPFAM" id="SSF46955">
    <property type="entry name" value="Putative DNA-binding domain"/>
    <property type="match status" value="1"/>
</dbReference>
<dbReference type="InterPro" id="IPR009061">
    <property type="entry name" value="DNA-bd_dom_put_sf"/>
</dbReference>
<comment type="caution">
    <text evidence="4">The sequence shown here is derived from an EMBL/GenBank/DDBJ whole genome shotgun (WGS) entry which is preliminary data.</text>
</comment>
<evidence type="ECO:0000313" key="4">
    <source>
        <dbReference type="EMBL" id="MXN65237.1"/>
    </source>
</evidence>
<dbReference type="EMBL" id="WUMV01000003">
    <property type="protein sequence ID" value="MXN65237.1"/>
    <property type="molecule type" value="Genomic_DNA"/>
</dbReference>